<feature type="compositionally biased region" description="Pro residues" evidence="1">
    <location>
        <begin position="463"/>
        <end position="472"/>
    </location>
</feature>
<dbReference type="VEuPathDB" id="AmoebaDB:ACA1_046520"/>
<evidence type="ECO:0000313" key="2">
    <source>
        <dbReference type="EMBL" id="ELR21932.1"/>
    </source>
</evidence>
<accession>L8H9K3</accession>
<dbReference type="Proteomes" id="UP000011083">
    <property type="component" value="Unassembled WGS sequence"/>
</dbReference>
<dbReference type="KEGG" id="acan:ACA1_046520"/>
<dbReference type="RefSeq" id="XP_004347764.1">
    <property type="nucleotide sequence ID" value="XM_004347714.1"/>
</dbReference>
<protein>
    <submittedName>
        <fullName evidence="2">Uncharacterized protein</fullName>
    </submittedName>
</protein>
<dbReference type="EMBL" id="KB007894">
    <property type="protein sequence ID" value="ELR21932.1"/>
    <property type="molecule type" value="Genomic_DNA"/>
</dbReference>
<dbReference type="GeneID" id="14922850"/>
<organism evidence="2 3">
    <name type="scientific">Acanthamoeba castellanii (strain ATCC 30010 / Neff)</name>
    <dbReference type="NCBI Taxonomy" id="1257118"/>
    <lineage>
        <taxon>Eukaryota</taxon>
        <taxon>Amoebozoa</taxon>
        <taxon>Discosea</taxon>
        <taxon>Longamoebia</taxon>
        <taxon>Centramoebida</taxon>
        <taxon>Acanthamoebidae</taxon>
        <taxon>Acanthamoeba</taxon>
    </lineage>
</organism>
<evidence type="ECO:0000256" key="1">
    <source>
        <dbReference type="SAM" id="MobiDB-lite"/>
    </source>
</evidence>
<evidence type="ECO:0000313" key="3">
    <source>
        <dbReference type="Proteomes" id="UP000011083"/>
    </source>
</evidence>
<keyword evidence="3" id="KW-1185">Reference proteome</keyword>
<feature type="region of interest" description="Disordered" evidence="1">
    <location>
        <begin position="457"/>
        <end position="478"/>
    </location>
</feature>
<reference evidence="2 3" key="1">
    <citation type="journal article" date="2013" name="Genome Biol.">
        <title>Genome of Acanthamoeba castellanii highlights extensive lateral gene transfer and early evolution of tyrosine kinase signaling.</title>
        <authorList>
            <person name="Clarke M."/>
            <person name="Lohan A.J."/>
            <person name="Liu B."/>
            <person name="Lagkouvardos I."/>
            <person name="Roy S."/>
            <person name="Zafar N."/>
            <person name="Bertelli C."/>
            <person name="Schilde C."/>
            <person name="Kianianmomeni A."/>
            <person name="Burglin T.R."/>
            <person name="Frech C."/>
            <person name="Turcotte B."/>
            <person name="Kopec K.O."/>
            <person name="Synnott J.M."/>
            <person name="Choo C."/>
            <person name="Paponov I."/>
            <person name="Finkler A."/>
            <person name="Soon Heng Tan C."/>
            <person name="Hutchins A.P."/>
            <person name="Weinmeier T."/>
            <person name="Rattei T."/>
            <person name="Chu J.S."/>
            <person name="Gimenez G."/>
            <person name="Irimia M."/>
            <person name="Rigden D.J."/>
            <person name="Fitzpatrick D.A."/>
            <person name="Lorenzo-Morales J."/>
            <person name="Bateman A."/>
            <person name="Chiu C.H."/>
            <person name="Tang P."/>
            <person name="Hegemann P."/>
            <person name="Fromm H."/>
            <person name="Raoult D."/>
            <person name="Greub G."/>
            <person name="Miranda-Saavedra D."/>
            <person name="Chen N."/>
            <person name="Nash P."/>
            <person name="Ginger M.L."/>
            <person name="Horn M."/>
            <person name="Schaap P."/>
            <person name="Caler L."/>
            <person name="Loftus B."/>
        </authorList>
    </citation>
    <scope>NUCLEOTIDE SEQUENCE [LARGE SCALE GENOMIC DNA]</scope>
    <source>
        <strain evidence="2 3">Neff</strain>
    </source>
</reference>
<name>L8H9K3_ACACF</name>
<sequence>MATPRQVSQLKSFLACNPNKKLLLLCKELGMEGYSRLSRSDLEKMFINHLQQHPDQFSHMIGLLSGAERVVSKPDRRSPPGKGQCERVAPVTFVHRVRHDRPKEAHPDEYGALERYSESGQEEQFWAVVVRSQHQHHNNPDIIFFLEYKICEFNIYQNKNKEAFEQLLRLKGIGSRSPPKCTFTLEHWYVRKYQSELAPEDFHENKVNTLTKCTELLLGLLRQYRSYLSHYDEGDAYYNLAVIEPDDDKAQQYFLMSAEAFVRARCTNEAQRSHIRLLQRITRWRPGEFPHPPEATSASRRMLPSQSTPHLVTAQMRNIIRNLQTQEIERSMLPRTEVAFRMAVSDVWLRDGMLAEAEDQAKRALELCRNHPWSECVYAQERLANLRYIMQQIQLASTRHHQRPPLAPVAATISTHTTSTTGIAALQPHQRVLGTPYHGTTTVMTTHATTIAFLGHHQQQLSGPPPPSPFEPFEPFEPFDSLEPDEQMAVLDAVIPLTPSPYT</sequence>
<proteinExistence type="predicted"/>
<gene>
    <name evidence="2" type="ORF">ACA1_046520</name>
</gene>
<dbReference type="AlphaFoldDB" id="L8H9K3"/>